<dbReference type="InterPro" id="IPR033417">
    <property type="entry name" value="CHASE8"/>
</dbReference>
<dbReference type="Pfam" id="PF02518">
    <property type="entry name" value="HATPase_c"/>
    <property type="match status" value="1"/>
</dbReference>
<keyword evidence="6" id="KW-0732">Signal</keyword>
<feature type="domain" description="Response regulatory" evidence="20">
    <location>
        <begin position="658"/>
        <end position="775"/>
    </location>
</feature>
<dbReference type="SUPFAM" id="SSF55874">
    <property type="entry name" value="ATPase domain of HSP90 chaperone/DNA topoisomerase II/histidine kinase"/>
    <property type="match status" value="1"/>
</dbReference>
<evidence type="ECO:0000259" key="20">
    <source>
        <dbReference type="PROSITE" id="PS50110"/>
    </source>
</evidence>
<dbReference type="SMART" id="SM00304">
    <property type="entry name" value="HAMP"/>
    <property type="match status" value="1"/>
</dbReference>
<dbReference type="AlphaFoldDB" id="A0A318H3P0"/>
<comment type="caution">
    <text evidence="23">The sequence shown here is derived from an EMBL/GenBank/DDBJ whole genome shotgun (WGS) entry which is preliminary data.</text>
</comment>
<feature type="modified residue" description="4-aspartylphosphate" evidence="17">
    <location>
        <position position="562"/>
    </location>
</feature>
<dbReference type="InterPro" id="IPR001789">
    <property type="entry name" value="Sig_transdc_resp-reg_receiver"/>
</dbReference>
<keyword evidence="10" id="KW-0902">Two-component regulatory system</keyword>
<comment type="function">
    <text evidence="12">Member of the two-component regulatory system BvgS/BvgA. Phosphorylates BvgA via a four-step phosphorelay in response to environmental signals.</text>
</comment>
<keyword evidence="4 17" id="KW-0597">Phosphoprotein</keyword>
<dbReference type="PROSITE" id="PS50885">
    <property type="entry name" value="HAMP"/>
    <property type="match status" value="1"/>
</dbReference>
<evidence type="ECO:0000259" key="21">
    <source>
        <dbReference type="PROSITE" id="PS50885"/>
    </source>
</evidence>
<dbReference type="SMART" id="SM00387">
    <property type="entry name" value="HATPase_c"/>
    <property type="match status" value="1"/>
</dbReference>
<evidence type="ECO:0000256" key="12">
    <source>
        <dbReference type="ARBA" id="ARBA00058004"/>
    </source>
</evidence>
<dbReference type="GO" id="GO:0005886">
    <property type="term" value="C:plasma membrane"/>
    <property type="evidence" value="ECO:0007669"/>
    <property type="project" value="UniProtKB-SubCell"/>
</dbReference>
<dbReference type="Gene3D" id="1.10.287.130">
    <property type="match status" value="1"/>
</dbReference>
<keyword evidence="11" id="KW-0843">Virulence</keyword>
<protein>
    <recommendedName>
        <fullName evidence="14">Sensory/regulatory protein RpfC</fullName>
        <ecNumber evidence="3">2.7.13.3</ecNumber>
    </recommendedName>
    <alternativeName>
        <fullName evidence="15">Virulence sensor protein BvgS</fullName>
    </alternativeName>
</protein>
<evidence type="ECO:0000256" key="14">
    <source>
        <dbReference type="ARBA" id="ARBA00068150"/>
    </source>
</evidence>
<evidence type="ECO:0000256" key="7">
    <source>
        <dbReference type="ARBA" id="ARBA00022741"/>
    </source>
</evidence>
<dbReference type="GO" id="GO:0000155">
    <property type="term" value="F:phosphorelay sensor kinase activity"/>
    <property type="evidence" value="ECO:0007669"/>
    <property type="project" value="InterPro"/>
</dbReference>
<dbReference type="Gene3D" id="1.20.120.160">
    <property type="entry name" value="HPT domain"/>
    <property type="match status" value="1"/>
</dbReference>
<evidence type="ECO:0000259" key="19">
    <source>
        <dbReference type="PROSITE" id="PS50109"/>
    </source>
</evidence>
<dbReference type="RefSeq" id="WP_110402124.1">
    <property type="nucleotide sequence ID" value="NZ_QJJS01000020.1"/>
</dbReference>
<dbReference type="EC" id="2.7.13.3" evidence="3"/>
<feature type="domain" description="HAMP" evidence="21">
    <location>
        <begin position="177"/>
        <end position="230"/>
    </location>
</feature>
<feature type="domain" description="Histidine kinase" evidence="19">
    <location>
        <begin position="270"/>
        <end position="492"/>
    </location>
</feature>
<evidence type="ECO:0000256" key="15">
    <source>
        <dbReference type="ARBA" id="ARBA00070152"/>
    </source>
</evidence>
<dbReference type="GO" id="GO:0005524">
    <property type="term" value="F:ATP binding"/>
    <property type="evidence" value="ECO:0007669"/>
    <property type="project" value="UniProtKB-KW"/>
</dbReference>
<dbReference type="SMART" id="SM00388">
    <property type="entry name" value="HisKA"/>
    <property type="match status" value="1"/>
</dbReference>
<keyword evidence="8 23" id="KW-0418">Kinase</keyword>
<feature type="modified residue" description="4-aspartylphosphate" evidence="17">
    <location>
        <position position="707"/>
    </location>
</feature>
<dbReference type="Gene3D" id="6.10.340.10">
    <property type="match status" value="1"/>
</dbReference>
<dbReference type="Pfam" id="PF00512">
    <property type="entry name" value="HisKA"/>
    <property type="match status" value="1"/>
</dbReference>
<dbReference type="Gene3D" id="3.30.565.10">
    <property type="entry name" value="Histidine kinase-like ATPase, C-terminal domain"/>
    <property type="match status" value="1"/>
</dbReference>
<keyword evidence="18" id="KW-0472">Membrane</keyword>
<evidence type="ECO:0000313" key="23">
    <source>
        <dbReference type="EMBL" id="PXW93421.1"/>
    </source>
</evidence>
<sequence length="922" mass="98851">MTGSKKTSLGRRLGLLMTLSVGGALLLAYLASALTQVANDRMETQSQLETLMGVTAINSRAALAFGDARAAGETLAALQVKSNVVEAVLHRSDGTELARYVRPVERPPSVLLPAAWLDEQISLRLPVSLDGEVVGELEMRAGLYDMWRNILAQMGLTALLSLVAFGISLLAAARARRDIADPIIELARTARQVSEHHDFSLRVSGSRQDEIGTLVEGFNEMLDQIVLRGRQLQAHRDELEMQVEARTAELRVAKDAAEAASRAKSQFLANMSHEIRTPMNGVLGMIELLLGSDVNPTQARLARTAQQSGEALLGIINDILDFSKIEAGRMELEVLAFDLRTMLEDVATLLAERAHRKGIELICGLDPALPAAVRGDQGRIRQVLTNLVGNAVKFTRTGEVILEARLSAPGDGVQAHIRFEVRDTGIGMNAEQTARLFQAFSQADGSTTRQFGGTGLGLAISRELVELMGGRIGVHSVPDAGSTFWFDLPMAVAPALPRQVSADVQGLRALIVEDNPTNRTILEHQIESFGLRRASACDALQALQILRDCAAHGQPFDLALIDMKMPGMNGIDLARVIRSDPQLAGLRLLMLTSLTSATEISDARAAGISVTLNKPVRQADLLAALRATVAVAPGTVVEWAAGSDTVEPGAVAARLSGRVLLVEDTPVNQQVAMALLGHMGCEAVLAHDGHEALRLAADQHFDAVLMDCQMPGIDGFETTRRLRAAESGTQHLPIIALTANALHGDRERCLAAGMDDYLSKPFTGAGLRATLQHWLPRPPEPMPVPEPATATDGGEAAVLPVFDVRVLDEIRAMDPDGSLVSHMLRLFFHDGATLLEAMEQAVRATDLAALVFAAHTLASSSATVGAISLSSRVRGVENRARTAEELCEATLVHQLKQEFHQVCQVISECTGVSPVESPRIGA</sequence>
<evidence type="ECO:0000256" key="13">
    <source>
        <dbReference type="ARBA" id="ARBA00064003"/>
    </source>
</evidence>
<dbReference type="PANTHER" id="PTHR45339:SF5">
    <property type="entry name" value="HISTIDINE KINASE"/>
    <property type="match status" value="1"/>
</dbReference>
<dbReference type="InterPro" id="IPR005467">
    <property type="entry name" value="His_kinase_dom"/>
</dbReference>
<comment type="catalytic activity">
    <reaction evidence="1">
        <text>ATP + protein L-histidine = ADP + protein N-phospho-L-histidine.</text>
        <dbReference type="EC" id="2.7.13.3"/>
    </reaction>
</comment>
<dbReference type="Pfam" id="PF01627">
    <property type="entry name" value="Hpt"/>
    <property type="match status" value="1"/>
</dbReference>
<name>A0A318H3P0_9BURK</name>
<dbReference type="InterPro" id="IPR003660">
    <property type="entry name" value="HAMP_dom"/>
</dbReference>
<keyword evidence="18" id="KW-0812">Transmembrane</keyword>
<dbReference type="FunFam" id="1.10.287.130:FF:000002">
    <property type="entry name" value="Two-component osmosensing histidine kinase"/>
    <property type="match status" value="1"/>
</dbReference>
<reference evidence="23 24" key="1">
    <citation type="submission" date="2018-05" db="EMBL/GenBank/DDBJ databases">
        <title>Genomic Encyclopedia of Type Strains, Phase IV (KMG-IV): sequencing the most valuable type-strain genomes for metagenomic binning, comparative biology and taxonomic classification.</title>
        <authorList>
            <person name="Goeker M."/>
        </authorList>
    </citation>
    <scope>NUCLEOTIDE SEQUENCE [LARGE SCALE GENOMIC DNA]</scope>
    <source>
        <strain evidence="23 24">DSM 566</strain>
    </source>
</reference>
<keyword evidence="5" id="KW-0808">Transferase</keyword>
<dbReference type="Gene3D" id="3.40.50.2300">
    <property type="match status" value="2"/>
</dbReference>
<dbReference type="Pfam" id="PF17152">
    <property type="entry name" value="CHASE8"/>
    <property type="match status" value="1"/>
</dbReference>
<dbReference type="PROSITE" id="PS50109">
    <property type="entry name" value="HIS_KIN"/>
    <property type="match status" value="1"/>
</dbReference>
<dbReference type="InterPro" id="IPR011006">
    <property type="entry name" value="CheY-like_superfamily"/>
</dbReference>
<evidence type="ECO:0000256" key="9">
    <source>
        <dbReference type="ARBA" id="ARBA00022840"/>
    </source>
</evidence>
<comment type="subcellular location">
    <subcellularLocation>
        <location evidence="2">Membrane</location>
    </subcellularLocation>
</comment>
<dbReference type="EMBL" id="QJJS01000020">
    <property type="protein sequence ID" value="PXW93421.1"/>
    <property type="molecule type" value="Genomic_DNA"/>
</dbReference>
<dbReference type="PRINTS" id="PR00344">
    <property type="entry name" value="BCTRLSENSOR"/>
</dbReference>
<keyword evidence="18" id="KW-1133">Transmembrane helix</keyword>
<dbReference type="InterPro" id="IPR008207">
    <property type="entry name" value="Sig_transdc_His_kin_Hpt_dom"/>
</dbReference>
<dbReference type="InterPro" id="IPR036641">
    <property type="entry name" value="HPT_dom_sf"/>
</dbReference>
<dbReference type="SUPFAM" id="SSF52172">
    <property type="entry name" value="CheY-like"/>
    <property type="match status" value="2"/>
</dbReference>
<comment type="subunit">
    <text evidence="13">At low DSF concentrations, interacts with RpfF.</text>
</comment>
<evidence type="ECO:0000313" key="24">
    <source>
        <dbReference type="Proteomes" id="UP000247811"/>
    </source>
</evidence>
<proteinExistence type="predicted"/>
<dbReference type="CDD" id="cd00082">
    <property type="entry name" value="HisKA"/>
    <property type="match status" value="1"/>
</dbReference>
<dbReference type="SMART" id="SM00448">
    <property type="entry name" value="REC"/>
    <property type="match status" value="2"/>
</dbReference>
<keyword evidence="9" id="KW-0067">ATP-binding</keyword>
<dbReference type="SUPFAM" id="SSF47226">
    <property type="entry name" value="Histidine-containing phosphotransfer domain, HPT domain"/>
    <property type="match status" value="1"/>
</dbReference>
<dbReference type="PROSITE" id="PS50894">
    <property type="entry name" value="HPT"/>
    <property type="match status" value="1"/>
</dbReference>
<evidence type="ECO:0000256" key="2">
    <source>
        <dbReference type="ARBA" id="ARBA00004370"/>
    </source>
</evidence>
<evidence type="ECO:0000256" key="11">
    <source>
        <dbReference type="ARBA" id="ARBA00023026"/>
    </source>
</evidence>
<evidence type="ECO:0000256" key="1">
    <source>
        <dbReference type="ARBA" id="ARBA00000085"/>
    </source>
</evidence>
<evidence type="ECO:0000256" key="6">
    <source>
        <dbReference type="ARBA" id="ARBA00022729"/>
    </source>
</evidence>
<dbReference type="Pfam" id="PF00672">
    <property type="entry name" value="HAMP"/>
    <property type="match status" value="1"/>
</dbReference>
<dbReference type="InterPro" id="IPR004358">
    <property type="entry name" value="Sig_transdc_His_kin-like_C"/>
</dbReference>
<evidence type="ECO:0000259" key="22">
    <source>
        <dbReference type="PROSITE" id="PS50894"/>
    </source>
</evidence>
<feature type="domain" description="Response regulatory" evidence="20">
    <location>
        <begin position="508"/>
        <end position="629"/>
    </location>
</feature>
<evidence type="ECO:0000256" key="8">
    <source>
        <dbReference type="ARBA" id="ARBA00022777"/>
    </source>
</evidence>
<dbReference type="InterPro" id="IPR003594">
    <property type="entry name" value="HATPase_dom"/>
</dbReference>
<dbReference type="PROSITE" id="PS50110">
    <property type="entry name" value="RESPONSE_REGULATORY"/>
    <property type="match status" value="2"/>
</dbReference>
<dbReference type="Proteomes" id="UP000247811">
    <property type="component" value="Unassembled WGS sequence"/>
</dbReference>
<dbReference type="CDD" id="cd17546">
    <property type="entry name" value="REC_hyHK_CKI1_RcsC-like"/>
    <property type="match status" value="2"/>
</dbReference>
<dbReference type="CDD" id="cd16922">
    <property type="entry name" value="HATPase_EvgS-ArcB-TorS-like"/>
    <property type="match status" value="1"/>
</dbReference>
<evidence type="ECO:0000256" key="17">
    <source>
        <dbReference type="PROSITE-ProRule" id="PRU00169"/>
    </source>
</evidence>
<dbReference type="SUPFAM" id="SSF158472">
    <property type="entry name" value="HAMP domain-like"/>
    <property type="match status" value="1"/>
</dbReference>
<dbReference type="InterPro" id="IPR003661">
    <property type="entry name" value="HisK_dim/P_dom"/>
</dbReference>
<feature type="domain" description="HPt" evidence="22">
    <location>
        <begin position="816"/>
        <end position="909"/>
    </location>
</feature>
<keyword evidence="24" id="KW-1185">Reference proteome</keyword>
<evidence type="ECO:0000256" key="16">
    <source>
        <dbReference type="PROSITE-ProRule" id="PRU00110"/>
    </source>
</evidence>
<evidence type="ECO:0000256" key="3">
    <source>
        <dbReference type="ARBA" id="ARBA00012438"/>
    </source>
</evidence>
<dbReference type="OrthoDB" id="9810730at2"/>
<gene>
    <name evidence="23" type="ORF">C7444_12073</name>
</gene>
<evidence type="ECO:0000256" key="18">
    <source>
        <dbReference type="SAM" id="Phobius"/>
    </source>
</evidence>
<dbReference type="SUPFAM" id="SSF47384">
    <property type="entry name" value="Homodimeric domain of signal transducing histidine kinase"/>
    <property type="match status" value="1"/>
</dbReference>
<dbReference type="CDD" id="cd06225">
    <property type="entry name" value="HAMP"/>
    <property type="match status" value="1"/>
</dbReference>
<dbReference type="PANTHER" id="PTHR45339">
    <property type="entry name" value="HYBRID SIGNAL TRANSDUCTION HISTIDINE KINASE J"/>
    <property type="match status" value="1"/>
</dbReference>
<dbReference type="InterPro" id="IPR036890">
    <property type="entry name" value="HATPase_C_sf"/>
</dbReference>
<evidence type="ECO:0000256" key="10">
    <source>
        <dbReference type="ARBA" id="ARBA00023012"/>
    </source>
</evidence>
<evidence type="ECO:0000256" key="5">
    <source>
        <dbReference type="ARBA" id="ARBA00022679"/>
    </source>
</evidence>
<organism evidence="23 24">
    <name type="scientific">Sphaerotilus hippei</name>
    <dbReference type="NCBI Taxonomy" id="744406"/>
    <lineage>
        <taxon>Bacteria</taxon>
        <taxon>Pseudomonadati</taxon>
        <taxon>Pseudomonadota</taxon>
        <taxon>Betaproteobacteria</taxon>
        <taxon>Burkholderiales</taxon>
        <taxon>Sphaerotilaceae</taxon>
        <taxon>Sphaerotilus</taxon>
    </lineage>
</organism>
<feature type="transmembrane region" description="Helical" evidence="18">
    <location>
        <begin position="150"/>
        <end position="173"/>
    </location>
</feature>
<keyword evidence="7" id="KW-0547">Nucleotide-binding</keyword>
<dbReference type="Pfam" id="PF00072">
    <property type="entry name" value="Response_reg"/>
    <property type="match status" value="2"/>
</dbReference>
<dbReference type="InterPro" id="IPR036097">
    <property type="entry name" value="HisK_dim/P_sf"/>
</dbReference>
<evidence type="ECO:0000256" key="4">
    <source>
        <dbReference type="ARBA" id="ARBA00022553"/>
    </source>
</evidence>
<feature type="modified residue" description="Phosphohistidine" evidence="16">
    <location>
        <position position="855"/>
    </location>
</feature>
<dbReference type="FunFam" id="3.30.565.10:FF:000010">
    <property type="entry name" value="Sensor histidine kinase RcsC"/>
    <property type="match status" value="1"/>
</dbReference>
<accession>A0A318H3P0</accession>